<dbReference type="GO" id="GO:0005886">
    <property type="term" value="C:plasma membrane"/>
    <property type="evidence" value="ECO:0007669"/>
    <property type="project" value="UniProtKB-SubCell"/>
</dbReference>
<dbReference type="PROSITE" id="PS50885">
    <property type="entry name" value="HAMP"/>
    <property type="match status" value="1"/>
</dbReference>
<keyword evidence="16" id="KW-1133">Transmembrane helix</keyword>
<dbReference type="InterPro" id="IPR036890">
    <property type="entry name" value="HATPase_C_sf"/>
</dbReference>
<evidence type="ECO:0000256" key="14">
    <source>
        <dbReference type="PROSITE-ProRule" id="PRU00169"/>
    </source>
</evidence>
<keyword evidence="23" id="KW-1185">Reference proteome</keyword>
<dbReference type="SUPFAM" id="SSF55781">
    <property type="entry name" value="GAF domain-like"/>
    <property type="match status" value="1"/>
</dbReference>
<dbReference type="CDD" id="cd06225">
    <property type="entry name" value="HAMP"/>
    <property type="match status" value="1"/>
</dbReference>
<dbReference type="Gene3D" id="1.10.287.130">
    <property type="match status" value="1"/>
</dbReference>
<evidence type="ECO:0000256" key="3">
    <source>
        <dbReference type="ARBA" id="ARBA00006402"/>
    </source>
</evidence>
<evidence type="ECO:0000256" key="1">
    <source>
        <dbReference type="ARBA" id="ARBA00000085"/>
    </source>
</evidence>
<dbReference type="SMART" id="SM00388">
    <property type="entry name" value="HisKA"/>
    <property type="match status" value="1"/>
</dbReference>
<dbReference type="FunFam" id="3.30.565.10:FF:000010">
    <property type="entry name" value="Sensor histidine kinase RcsC"/>
    <property type="match status" value="1"/>
</dbReference>
<evidence type="ECO:0000259" key="19">
    <source>
        <dbReference type="PROSITE" id="PS50885"/>
    </source>
</evidence>
<dbReference type="InterPro" id="IPR011006">
    <property type="entry name" value="CheY-like_superfamily"/>
</dbReference>
<dbReference type="PATRIC" id="fig|54915.3.peg.4018"/>
<dbReference type="PROSITE" id="PS50109">
    <property type="entry name" value="HIS_KIN"/>
    <property type="match status" value="1"/>
</dbReference>
<keyword evidence="11" id="KW-0902">Two-component regulatory system</keyword>
<evidence type="ECO:0000256" key="7">
    <source>
        <dbReference type="ARBA" id="ARBA00022679"/>
    </source>
</evidence>
<dbReference type="CDD" id="cd19411">
    <property type="entry name" value="MCP2201-like_sensor"/>
    <property type="match status" value="1"/>
</dbReference>
<dbReference type="Gene3D" id="3.40.50.2300">
    <property type="match status" value="1"/>
</dbReference>
<dbReference type="InterPro" id="IPR003018">
    <property type="entry name" value="GAF"/>
</dbReference>
<reference evidence="20 23" key="3">
    <citation type="submission" date="2019-06" db="EMBL/GenBank/DDBJ databases">
        <title>Whole genome shotgun sequence of Brevibacillus reuszeri NBRC 15719.</title>
        <authorList>
            <person name="Hosoyama A."/>
            <person name="Uohara A."/>
            <person name="Ohji S."/>
            <person name="Ichikawa N."/>
        </authorList>
    </citation>
    <scope>NUCLEOTIDE SEQUENCE [LARGE SCALE GENOMIC DNA]</scope>
    <source>
        <strain evidence="20 23">NBRC 15719</strain>
    </source>
</reference>
<protein>
    <recommendedName>
        <fullName evidence="13">Circadian input-output histidine kinase CikA</fullName>
        <ecNumber evidence="4">2.7.13.3</ecNumber>
    </recommendedName>
</protein>
<keyword evidence="9 20" id="KW-0418">Kinase</keyword>
<dbReference type="SUPFAM" id="SSF55874">
    <property type="entry name" value="ATPase domain of HSP90 chaperone/DNA topoisomerase II/histidine kinase"/>
    <property type="match status" value="1"/>
</dbReference>
<dbReference type="InterPro" id="IPR001789">
    <property type="entry name" value="Sig_transdc_resp-reg_receiver"/>
</dbReference>
<evidence type="ECO:0000259" key="18">
    <source>
        <dbReference type="PROSITE" id="PS50110"/>
    </source>
</evidence>
<organism evidence="21 22">
    <name type="scientific">Brevibacillus reuszeri</name>
    <dbReference type="NCBI Taxonomy" id="54915"/>
    <lineage>
        <taxon>Bacteria</taxon>
        <taxon>Bacillati</taxon>
        <taxon>Bacillota</taxon>
        <taxon>Bacilli</taxon>
        <taxon>Bacillales</taxon>
        <taxon>Paenibacillaceae</taxon>
        <taxon>Brevibacillus</taxon>
    </lineage>
</organism>
<dbReference type="SUPFAM" id="SSF52172">
    <property type="entry name" value="CheY-like"/>
    <property type="match status" value="1"/>
</dbReference>
<dbReference type="AlphaFoldDB" id="A0A0K9YTC0"/>
<keyword evidence="10" id="KW-0067">ATP-binding</keyword>
<evidence type="ECO:0000256" key="9">
    <source>
        <dbReference type="ARBA" id="ARBA00022777"/>
    </source>
</evidence>
<dbReference type="SMART" id="SM00448">
    <property type="entry name" value="REC"/>
    <property type="match status" value="1"/>
</dbReference>
<dbReference type="Pfam" id="PF00072">
    <property type="entry name" value="Response_reg"/>
    <property type="match status" value="1"/>
</dbReference>
<sequence>MKFRTKLYAGFCIIIVLGIILVSVMMSMLNQLNHNLNRVVQERYEKVRLVNIIYHELNSISRDSRGLLANPPSELLPTFQVNIDQNNIKLKQALEDIGDLELEGKTRELVQKLRGFGNVYQNNQYKIEALREAGKEEEANHLYWYESRDIREQMFEIIDDLKKIEEQAMADELAQSKNGYEFTLKMTYIYVVVGVVIGIGVTIWVVRSLTGSLNRITSVMTEVADYETDKLPRLTIHSEDEIGAISNAYNNMTEALEGHIRKVKEFSDTAENQSWLKTQVAEMATMYAGIESLQELASLFITKVTPMVGASYGVFYTKEGKGEAARLRKLAAYADNEGSFGGEFRLGEGLVGQCALENREIILTDIPDDYIKITSGIGLAKPTMIMILPAEFEGEVLAVVELASFTEFNSLQQMLFDEVMSSVGVTINSIVSRMQVEKLLQESQALTEELQSQSEELQLQQEELRTINEKLEEQYENSEQKTAELEKTRLILEEKAQQLAISSQYKSEFLANMSHELRTPLNSLLILAQMLAENNEKTLLPKQVEYANTIHSAGNDLLHLINDILDLAKIESGNDEVYPEEVTLQTVKTLVEKQFMPVARQRGLQFTVDLSAGLPKMIWTDERRLQQILKNLLSNAFKFTEQGSVRLHIGMVNEEISGIHDDRVIAFSVMDTGIGVSKENQEIIFEEFKQADGTTSRKYGGTGLGLSISRKIAELLGGHIGIESEEGLGSTFTLYLPARHADATSGEREAAAGVFHDEEPVQSITEAGSAEALLVGKKILIVDDDMRNIFALTTAIEGHHMKVVFAENGREAIDVLVGNPDIDLILMDIMMPEMDGFEAMRIIRQKKEYQTLPIIALTAKAMKHDREQCIEAGASDYISKPVNLEQLFSLMRVWLYR</sequence>
<evidence type="ECO:0000313" key="22">
    <source>
        <dbReference type="Proteomes" id="UP000036834"/>
    </source>
</evidence>
<dbReference type="CDD" id="cd00082">
    <property type="entry name" value="HisKA"/>
    <property type="match status" value="1"/>
</dbReference>
<evidence type="ECO:0000313" key="21">
    <source>
        <dbReference type="EMBL" id="KNB71882.1"/>
    </source>
</evidence>
<evidence type="ECO:0000256" key="2">
    <source>
        <dbReference type="ARBA" id="ARBA00004651"/>
    </source>
</evidence>
<feature type="domain" description="Histidine kinase" evidence="17">
    <location>
        <begin position="512"/>
        <end position="740"/>
    </location>
</feature>
<evidence type="ECO:0000256" key="15">
    <source>
        <dbReference type="SAM" id="Coils"/>
    </source>
</evidence>
<evidence type="ECO:0000256" key="10">
    <source>
        <dbReference type="ARBA" id="ARBA00022840"/>
    </source>
</evidence>
<dbReference type="PANTHER" id="PTHR45339">
    <property type="entry name" value="HYBRID SIGNAL TRANSDUCTION HISTIDINE KINASE J"/>
    <property type="match status" value="1"/>
</dbReference>
<dbReference type="GO" id="GO:0005524">
    <property type="term" value="F:ATP binding"/>
    <property type="evidence" value="ECO:0007669"/>
    <property type="project" value="UniProtKB-KW"/>
</dbReference>
<feature type="transmembrane region" description="Helical" evidence="16">
    <location>
        <begin position="7"/>
        <end position="29"/>
    </location>
</feature>
<dbReference type="SUPFAM" id="SSF47384">
    <property type="entry name" value="Homodimeric domain of signal transducing histidine kinase"/>
    <property type="match status" value="1"/>
</dbReference>
<dbReference type="InterPro" id="IPR036097">
    <property type="entry name" value="HisK_dim/P_sf"/>
</dbReference>
<proteinExistence type="inferred from homology"/>
<reference evidence="21" key="2">
    <citation type="submission" date="2015-07" db="EMBL/GenBank/DDBJ databases">
        <title>MeaNS - Measles Nucleotide Surveillance Program.</title>
        <authorList>
            <person name="Tran T."/>
            <person name="Druce J."/>
        </authorList>
    </citation>
    <scope>NUCLEOTIDE SEQUENCE</scope>
    <source>
        <strain evidence="21">DSM 9887</strain>
    </source>
</reference>
<evidence type="ECO:0000256" key="8">
    <source>
        <dbReference type="ARBA" id="ARBA00022741"/>
    </source>
</evidence>
<dbReference type="CDD" id="cd17546">
    <property type="entry name" value="REC_hyHK_CKI1_RcsC-like"/>
    <property type="match status" value="1"/>
</dbReference>
<evidence type="ECO:0000256" key="4">
    <source>
        <dbReference type="ARBA" id="ARBA00012438"/>
    </source>
</evidence>
<dbReference type="InterPro" id="IPR005467">
    <property type="entry name" value="His_kinase_dom"/>
</dbReference>
<accession>A0A0K9YTC0</accession>
<dbReference type="InterPro" id="IPR024478">
    <property type="entry name" value="HlyB_4HB_MCP"/>
</dbReference>
<dbReference type="Gene3D" id="6.10.340.10">
    <property type="match status" value="1"/>
</dbReference>
<keyword evidence="6 14" id="KW-0597">Phosphoprotein</keyword>
<comment type="similarity">
    <text evidence="3">In the N-terminal section; belongs to the phytochrome family.</text>
</comment>
<dbReference type="SMART" id="SM00304">
    <property type="entry name" value="HAMP"/>
    <property type="match status" value="1"/>
</dbReference>
<feature type="modified residue" description="4-aspartylphosphate" evidence="14">
    <location>
        <position position="828"/>
    </location>
</feature>
<dbReference type="EMBL" id="LGIQ01000009">
    <property type="protein sequence ID" value="KNB71882.1"/>
    <property type="molecule type" value="Genomic_DNA"/>
</dbReference>
<dbReference type="Gene3D" id="3.30.565.10">
    <property type="entry name" value="Histidine kinase-like ATPase, C-terminal domain"/>
    <property type="match status" value="1"/>
</dbReference>
<dbReference type="EC" id="2.7.13.3" evidence="4"/>
<keyword evidence="5" id="KW-1003">Cell membrane</keyword>
<name>A0A0K9YTC0_9BACL</name>
<dbReference type="Gene3D" id="3.30.450.40">
    <property type="match status" value="1"/>
</dbReference>
<dbReference type="InterPro" id="IPR047347">
    <property type="entry name" value="YvaQ-like_sensor"/>
</dbReference>
<dbReference type="InterPro" id="IPR029016">
    <property type="entry name" value="GAF-like_dom_sf"/>
</dbReference>
<dbReference type="OrthoDB" id="9790669at2"/>
<reference evidence="22" key="1">
    <citation type="submission" date="2015-07" db="EMBL/GenBank/DDBJ databases">
        <title>Genome sequencing project for genomic taxonomy and phylogenomics of Bacillus-like bacteria.</title>
        <authorList>
            <person name="Liu B."/>
            <person name="Wang J."/>
            <person name="Zhu Y."/>
            <person name="Liu G."/>
            <person name="Chen Q."/>
            <person name="Chen Z."/>
            <person name="Lan J."/>
            <person name="Che J."/>
            <person name="Ge C."/>
            <person name="Shi H."/>
            <person name="Pan Z."/>
            <person name="Liu X."/>
        </authorList>
    </citation>
    <scope>NUCLEOTIDE SEQUENCE [LARGE SCALE GENOMIC DNA]</scope>
    <source>
        <strain evidence="22">DSM 9887</strain>
    </source>
</reference>
<feature type="domain" description="Response regulatory" evidence="18">
    <location>
        <begin position="778"/>
        <end position="895"/>
    </location>
</feature>
<dbReference type="EMBL" id="BJON01000005">
    <property type="protein sequence ID" value="GED67565.1"/>
    <property type="molecule type" value="Genomic_DNA"/>
</dbReference>
<dbReference type="InterPro" id="IPR004358">
    <property type="entry name" value="Sig_transdc_His_kin-like_C"/>
</dbReference>
<dbReference type="PANTHER" id="PTHR45339:SF1">
    <property type="entry name" value="HYBRID SIGNAL TRANSDUCTION HISTIDINE KINASE J"/>
    <property type="match status" value="1"/>
</dbReference>
<dbReference type="InterPro" id="IPR003594">
    <property type="entry name" value="HATPase_dom"/>
</dbReference>
<dbReference type="Pfam" id="PF00512">
    <property type="entry name" value="HisKA"/>
    <property type="match status" value="1"/>
</dbReference>
<evidence type="ECO:0000256" key="6">
    <source>
        <dbReference type="ARBA" id="ARBA00022553"/>
    </source>
</evidence>
<evidence type="ECO:0000256" key="13">
    <source>
        <dbReference type="ARBA" id="ARBA00074306"/>
    </source>
</evidence>
<keyword evidence="8" id="KW-0547">Nucleotide-binding</keyword>
<dbReference type="STRING" id="54915.ADS79_24370"/>
<evidence type="ECO:0000313" key="20">
    <source>
        <dbReference type="EMBL" id="GED67565.1"/>
    </source>
</evidence>
<dbReference type="InterPro" id="IPR003660">
    <property type="entry name" value="HAMP_dom"/>
</dbReference>
<dbReference type="GO" id="GO:0000155">
    <property type="term" value="F:phosphorelay sensor kinase activity"/>
    <property type="evidence" value="ECO:0007669"/>
    <property type="project" value="InterPro"/>
</dbReference>
<dbReference type="PROSITE" id="PS50110">
    <property type="entry name" value="RESPONSE_REGULATORY"/>
    <property type="match status" value="1"/>
</dbReference>
<feature type="coiled-coil region" evidence="15">
    <location>
        <begin position="433"/>
        <end position="495"/>
    </location>
</feature>
<feature type="domain" description="HAMP" evidence="19">
    <location>
        <begin position="207"/>
        <end position="261"/>
    </location>
</feature>
<evidence type="ECO:0000256" key="12">
    <source>
        <dbReference type="ARBA" id="ARBA00023136"/>
    </source>
</evidence>
<dbReference type="Pfam" id="PF02518">
    <property type="entry name" value="HATPase_c"/>
    <property type="match status" value="1"/>
</dbReference>
<dbReference type="Pfam" id="PF00672">
    <property type="entry name" value="HAMP"/>
    <property type="match status" value="1"/>
</dbReference>
<dbReference type="InterPro" id="IPR003661">
    <property type="entry name" value="HisK_dim/P_dom"/>
</dbReference>
<keyword evidence="12 16" id="KW-0472">Membrane</keyword>
<comment type="catalytic activity">
    <reaction evidence="1">
        <text>ATP + protein L-histidine = ADP + protein N-phospho-L-histidine.</text>
        <dbReference type="EC" id="2.7.13.3"/>
    </reaction>
</comment>
<evidence type="ECO:0000313" key="23">
    <source>
        <dbReference type="Proteomes" id="UP000319578"/>
    </source>
</evidence>
<dbReference type="Pfam" id="PF13185">
    <property type="entry name" value="GAF_2"/>
    <property type="match status" value="1"/>
</dbReference>
<gene>
    <name evidence="21" type="ORF">ADS79_24370</name>
    <name evidence="20" type="ORF">BRE01_12670</name>
</gene>
<comment type="caution">
    <text evidence="21">The sequence shown here is derived from an EMBL/GenBank/DDBJ whole genome shotgun (WGS) entry which is preliminary data.</text>
</comment>
<dbReference type="RefSeq" id="WP_049740924.1">
    <property type="nucleotide sequence ID" value="NZ_BJON01000005.1"/>
</dbReference>
<dbReference type="SMART" id="SM00387">
    <property type="entry name" value="HATPase_c"/>
    <property type="match status" value="1"/>
</dbReference>
<evidence type="ECO:0000256" key="16">
    <source>
        <dbReference type="SAM" id="Phobius"/>
    </source>
</evidence>
<keyword evidence="16" id="KW-0812">Transmembrane</keyword>
<keyword evidence="15" id="KW-0175">Coiled coil</keyword>
<keyword evidence="7" id="KW-0808">Transferase</keyword>
<dbReference type="Proteomes" id="UP000036834">
    <property type="component" value="Unassembled WGS sequence"/>
</dbReference>
<dbReference type="PRINTS" id="PR00344">
    <property type="entry name" value="BCTRLSENSOR"/>
</dbReference>
<dbReference type="Pfam" id="PF12729">
    <property type="entry name" value="4HB_MCP_1"/>
    <property type="match status" value="1"/>
</dbReference>
<evidence type="ECO:0000256" key="11">
    <source>
        <dbReference type="ARBA" id="ARBA00023012"/>
    </source>
</evidence>
<evidence type="ECO:0000256" key="5">
    <source>
        <dbReference type="ARBA" id="ARBA00022475"/>
    </source>
</evidence>
<dbReference type="CDD" id="cd16922">
    <property type="entry name" value="HATPase_EvgS-ArcB-TorS-like"/>
    <property type="match status" value="1"/>
</dbReference>
<comment type="subcellular location">
    <subcellularLocation>
        <location evidence="2">Cell membrane</location>
        <topology evidence="2">Multi-pass membrane protein</topology>
    </subcellularLocation>
</comment>
<dbReference type="Proteomes" id="UP000319578">
    <property type="component" value="Unassembled WGS sequence"/>
</dbReference>
<evidence type="ECO:0000259" key="17">
    <source>
        <dbReference type="PROSITE" id="PS50109"/>
    </source>
</evidence>